<dbReference type="AlphaFoldDB" id="A0A239GQZ9"/>
<sequence length="228" mass="25294">MLAQRARQDERMDDPALPPADYAAVLSDLARVNTVTLAARPTLAFLARAVGRQPRFRLLDVGFGQGDMLRRVARWADNRGIAAELVGVDLNPNSAPAASAATPAGMAIDYRTGDYADLSSEPWDIIVSSLVAHHMTDDQLLAFLRFMETHARIGWMVNDLHRHRFAHAGFPILAALMRWHPIVAADGTLSIARAFRPPEWHALLSQADAASARVVRRFPFRLCVERIR</sequence>
<dbReference type="InterPro" id="IPR029063">
    <property type="entry name" value="SAM-dependent_MTases_sf"/>
</dbReference>
<dbReference type="GO" id="GO:0032259">
    <property type="term" value="P:methylation"/>
    <property type="evidence" value="ECO:0007669"/>
    <property type="project" value="UniProtKB-KW"/>
</dbReference>
<evidence type="ECO:0000313" key="3">
    <source>
        <dbReference type="Proteomes" id="UP000198281"/>
    </source>
</evidence>
<keyword evidence="2" id="KW-0808">Transferase</keyword>
<dbReference type="Gene3D" id="3.40.50.150">
    <property type="entry name" value="Vaccinia Virus protein VP39"/>
    <property type="match status" value="1"/>
</dbReference>
<dbReference type="Proteomes" id="UP000198281">
    <property type="component" value="Unassembled WGS sequence"/>
</dbReference>
<reference evidence="3" key="1">
    <citation type="submission" date="2017-06" db="EMBL/GenBank/DDBJ databases">
        <authorList>
            <person name="Varghese N."/>
            <person name="Submissions S."/>
        </authorList>
    </citation>
    <scope>NUCLEOTIDE SEQUENCE [LARGE SCALE GENOMIC DNA]</scope>
    <source>
        <strain evidence="3">LNB2</strain>
    </source>
</reference>
<evidence type="ECO:0000259" key="1">
    <source>
        <dbReference type="Pfam" id="PF13649"/>
    </source>
</evidence>
<proteinExistence type="predicted"/>
<feature type="domain" description="Methyltransferase" evidence="1">
    <location>
        <begin position="59"/>
        <end position="149"/>
    </location>
</feature>
<name>A0A239GQZ9_9SPHN</name>
<keyword evidence="2" id="KW-0489">Methyltransferase</keyword>
<dbReference type="Pfam" id="PF13649">
    <property type="entry name" value="Methyltransf_25"/>
    <property type="match status" value="1"/>
</dbReference>
<organism evidence="2 3">
    <name type="scientific">Edaphosphingomonas laterariae</name>
    <dbReference type="NCBI Taxonomy" id="861865"/>
    <lineage>
        <taxon>Bacteria</taxon>
        <taxon>Pseudomonadati</taxon>
        <taxon>Pseudomonadota</taxon>
        <taxon>Alphaproteobacteria</taxon>
        <taxon>Sphingomonadales</taxon>
        <taxon>Rhizorhabdaceae</taxon>
        <taxon>Edaphosphingomonas</taxon>
    </lineage>
</organism>
<protein>
    <submittedName>
        <fullName evidence="2">Methyltransferase domain-containing protein</fullName>
    </submittedName>
</protein>
<accession>A0A239GQZ9</accession>
<keyword evidence="3" id="KW-1185">Reference proteome</keyword>
<gene>
    <name evidence="2" type="ORF">SAMN06295912_11354</name>
</gene>
<dbReference type="InterPro" id="IPR041698">
    <property type="entry name" value="Methyltransf_25"/>
</dbReference>
<dbReference type="SUPFAM" id="SSF53335">
    <property type="entry name" value="S-adenosyl-L-methionine-dependent methyltransferases"/>
    <property type="match status" value="1"/>
</dbReference>
<evidence type="ECO:0000313" key="2">
    <source>
        <dbReference type="EMBL" id="SNS71295.1"/>
    </source>
</evidence>
<dbReference type="EMBL" id="FZOS01000013">
    <property type="protein sequence ID" value="SNS71295.1"/>
    <property type="molecule type" value="Genomic_DNA"/>
</dbReference>
<dbReference type="GO" id="GO:0008168">
    <property type="term" value="F:methyltransferase activity"/>
    <property type="evidence" value="ECO:0007669"/>
    <property type="project" value="UniProtKB-KW"/>
</dbReference>